<reference evidence="1" key="1">
    <citation type="journal article" date="2025" name="Foods">
        <title>Unveiling the Microbial Signatures of Arabica Coffee Cherries: Insights into Ripeness Specific Diversity, Functional Traits, and Implications for Quality and Safety.</title>
        <authorList>
            <consortium name="RefSeq"/>
            <person name="Tenea G.N."/>
            <person name="Cifuentes V."/>
            <person name="Reyes P."/>
            <person name="Cevallos-Vallejos M."/>
        </authorList>
    </citation>
    <scope>NUCLEOTIDE SEQUENCE [LARGE SCALE GENOMIC DNA]</scope>
</reference>
<dbReference type="InterPro" id="IPR032567">
    <property type="entry name" value="RTL1-rel"/>
</dbReference>
<dbReference type="RefSeq" id="XP_071926135.1">
    <property type="nucleotide sequence ID" value="XM_072070034.1"/>
</dbReference>
<evidence type="ECO:0000313" key="2">
    <source>
        <dbReference type="RefSeq" id="XP_071926135.1"/>
    </source>
</evidence>
<accession>A0ABM4W2Z5</accession>
<evidence type="ECO:0000313" key="1">
    <source>
        <dbReference type="Proteomes" id="UP001652660"/>
    </source>
</evidence>
<keyword evidence="1" id="KW-1185">Reference proteome</keyword>
<protein>
    <submittedName>
        <fullName evidence="2">Uncharacterized protein</fullName>
    </submittedName>
</protein>
<dbReference type="PANTHER" id="PTHR15503">
    <property type="entry name" value="LDOC1 RELATED"/>
    <property type="match status" value="1"/>
</dbReference>
<gene>
    <name evidence="2" type="primary">LOC140016503</name>
</gene>
<dbReference type="Pfam" id="PF08284">
    <property type="entry name" value="RVP_2"/>
    <property type="match status" value="1"/>
</dbReference>
<organism evidence="1 2">
    <name type="scientific">Coffea arabica</name>
    <name type="common">Arabian coffee</name>
    <dbReference type="NCBI Taxonomy" id="13443"/>
    <lineage>
        <taxon>Eukaryota</taxon>
        <taxon>Viridiplantae</taxon>
        <taxon>Streptophyta</taxon>
        <taxon>Embryophyta</taxon>
        <taxon>Tracheophyta</taxon>
        <taxon>Spermatophyta</taxon>
        <taxon>Magnoliopsida</taxon>
        <taxon>eudicotyledons</taxon>
        <taxon>Gunneridae</taxon>
        <taxon>Pentapetalae</taxon>
        <taxon>asterids</taxon>
        <taxon>lamiids</taxon>
        <taxon>Gentianales</taxon>
        <taxon>Rubiaceae</taxon>
        <taxon>Ixoroideae</taxon>
        <taxon>Gardenieae complex</taxon>
        <taxon>Bertiereae - Coffeeae clade</taxon>
        <taxon>Coffeeae</taxon>
        <taxon>Coffea</taxon>
    </lineage>
</organism>
<dbReference type="PANTHER" id="PTHR15503:SF45">
    <property type="entry name" value="RNA-DIRECTED DNA POLYMERASE HOMOLOG"/>
    <property type="match status" value="1"/>
</dbReference>
<dbReference type="Proteomes" id="UP001652660">
    <property type="component" value="Chromosome 1e"/>
</dbReference>
<proteinExistence type="predicted"/>
<dbReference type="InterPro" id="IPR021109">
    <property type="entry name" value="Peptidase_aspartic_dom_sf"/>
</dbReference>
<reference evidence="2" key="2">
    <citation type="submission" date="2025-08" db="UniProtKB">
        <authorList>
            <consortium name="RefSeq"/>
        </authorList>
    </citation>
    <scope>IDENTIFICATION</scope>
    <source>
        <tissue evidence="2">Leaves</tissue>
    </source>
</reference>
<dbReference type="GeneID" id="140016503"/>
<sequence length="153" mass="17479">MSLAIKGYDVILGMDWLARYHAQLDWKMKLVELHIPDETTLKLDVRGRLASSALFSGIRVRKLLSSGAKGYLGFLINTPGDKVKLENVTVVKEFPDVFSKELETLPPEREIVFKIDVAPGMAPISKTPYRMAATELKELKLRLHIRKRLYQRK</sequence>
<name>A0ABM4W2Z5_COFAR</name>
<dbReference type="Gene3D" id="2.40.70.10">
    <property type="entry name" value="Acid Proteases"/>
    <property type="match status" value="1"/>
</dbReference>